<evidence type="ECO:0000313" key="8">
    <source>
        <dbReference type="EMBL" id="KGD63492.1"/>
    </source>
</evidence>
<proteinExistence type="inferred from homology"/>
<keyword evidence="4" id="KW-0904">Protein phosphatase</keyword>
<dbReference type="eggNOG" id="COG0394">
    <property type="taxonomic scope" value="Bacteria"/>
</dbReference>
<dbReference type="SMART" id="SM00226">
    <property type="entry name" value="LMWPc"/>
    <property type="match status" value="1"/>
</dbReference>
<dbReference type="PRINTS" id="PR00719">
    <property type="entry name" value="LMWPTPASE"/>
</dbReference>
<evidence type="ECO:0000256" key="1">
    <source>
        <dbReference type="ARBA" id="ARBA00011063"/>
    </source>
</evidence>
<evidence type="ECO:0000256" key="2">
    <source>
        <dbReference type="ARBA" id="ARBA00013064"/>
    </source>
</evidence>
<dbReference type="Gene3D" id="3.40.50.2300">
    <property type="match status" value="1"/>
</dbReference>
<evidence type="ECO:0000313" key="9">
    <source>
        <dbReference type="Proteomes" id="UP000029444"/>
    </source>
</evidence>
<dbReference type="STRING" id="1177154.Y5S_03301"/>
<comment type="catalytic activity">
    <reaction evidence="5">
        <text>O-phospho-L-tyrosyl-[protein] + H2O = L-tyrosyl-[protein] + phosphate</text>
        <dbReference type="Rhea" id="RHEA:10684"/>
        <dbReference type="Rhea" id="RHEA-COMP:10136"/>
        <dbReference type="Rhea" id="RHEA-COMP:20101"/>
        <dbReference type="ChEBI" id="CHEBI:15377"/>
        <dbReference type="ChEBI" id="CHEBI:43474"/>
        <dbReference type="ChEBI" id="CHEBI:46858"/>
        <dbReference type="ChEBI" id="CHEBI:61978"/>
        <dbReference type="EC" id="3.1.3.48"/>
    </reaction>
</comment>
<dbReference type="AlphaFoldDB" id="A0A095SG22"/>
<comment type="caution">
    <text evidence="8">The sequence shown here is derived from an EMBL/GenBank/DDBJ whole genome shotgun (WGS) entry which is preliminary data.</text>
</comment>
<feature type="active site" description="Proton donor" evidence="6">
    <location>
        <position position="115"/>
    </location>
</feature>
<evidence type="ECO:0000259" key="7">
    <source>
        <dbReference type="SMART" id="SM00226"/>
    </source>
</evidence>
<dbReference type="InterPro" id="IPR023485">
    <property type="entry name" value="Ptyr_pPase"/>
</dbReference>
<feature type="active site" description="Nucleophile" evidence="6">
    <location>
        <position position="9"/>
    </location>
</feature>
<name>A0A095SG22_9GAMM</name>
<keyword evidence="3" id="KW-0378">Hydrolase</keyword>
<dbReference type="Pfam" id="PF01451">
    <property type="entry name" value="LMWPc"/>
    <property type="match status" value="1"/>
</dbReference>
<gene>
    <name evidence="8" type="ORF">Y5S_03301</name>
</gene>
<evidence type="ECO:0000256" key="6">
    <source>
        <dbReference type="PIRSR" id="PIRSR617867-1"/>
    </source>
</evidence>
<accession>A0A095SG22</accession>
<dbReference type="GO" id="GO:0004725">
    <property type="term" value="F:protein tyrosine phosphatase activity"/>
    <property type="evidence" value="ECO:0007669"/>
    <property type="project" value="UniProtKB-EC"/>
</dbReference>
<dbReference type="PANTHER" id="PTHR11717">
    <property type="entry name" value="LOW MOLECULAR WEIGHT PROTEIN TYROSINE PHOSPHATASE"/>
    <property type="match status" value="1"/>
</dbReference>
<dbReference type="EC" id="3.1.3.48" evidence="2"/>
<dbReference type="PATRIC" id="fig|1177154.3.peg.3341"/>
<dbReference type="EMBL" id="ARXV01000017">
    <property type="protein sequence ID" value="KGD63492.1"/>
    <property type="molecule type" value="Genomic_DNA"/>
</dbReference>
<reference evidence="8 9" key="1">
    <citation type="submission" date="2012-09" db="EMBL/GenBank/DDBJ databases">
        <title>Genome Sequence of alkane-degrading Bacterium Alcanivorax sp. 19-m-6.</title>
        <authorList>
            <person name="Lai Q."/>
            <person name="Shao Z."/>
        </authorList>
    </citation>
    <scope>NUCLEOTIDE SEQUENCE [LARGE SCALE GENOMIC DNA]</scope>
    <source>
        <strain evidence="8 9">19-m-6</strain>
    </source>
</reference>
<feature type="active site" evidence="6">
    <location>
        <position position="15"/>
    </location>
</feature>
<dbReference type="InterPro" id="IPR036196">
    <property type="entry name" value="Ptyr_pPase_sf"/>
</dbReference>
<evidence type="ECO:0000256" key="4">
    <source>
        <dbReference type="ARBA" id="ARBA00022912"/>
    </source>
</evidence>
<dbReference type="Proteomes" id="UP000029444">
    <property type="component" value="Unassembled WGS sequence"/>
</dbReference>
<dbReference type="CDD" id="cd16343">
    <property type="entry name" value="LMWPTP"/>
    <property type="match status" value="1"/>
</dbReference>
<comment type="similarity">
    <text evidence="1">Belongs to the low molecular weight phosphotyrosine protein phosphatase family.</text>
</comment>
<keyword evidence="9" id="KW-1185">Reference proteome</keyword>
<dbReference type="InterPro" id="IPR050438">
    <property type="entry name" value="LMW_PTPase"/>
</dbReference>
<evidence type="ECO:0000256" key="5">
    <source>
        <dbReference type="ARBA" id="ARBA00051722"/>
    </source>
</evidence>
<evidence type="ECO:0000256" key="3">
    <source>
        <dbReference type="ARBA" id="ARBA00022801"/>
    </source>
</evidence>
<dbReference type="InterPro" id="IPR017867">
    <property type="entry name" value="Tyr_phospatase_low_mol_wt"/>
</dbReference>
<dbReference type="SUPFAM" id="SSF52788">
    <property type="entry name" value="Phosphotyrosine protein phosphatases I"/>
    <property type="match status" value="1"/>
</dbReference>
<feature type="domain" description="Phosphotyrosine protein phosphatase I" evidence="7">
    <location>
        <begin position="3"/>
        <end position="141"/>
    </location>
</feature>
<dbReference type="RefSeq" id="WP_035234610.1">
    <property type="nucleotide sequence ID" value="NZ_ARXV01000017.1"/>
</dbReference>
<sequence>MFERILVICDGNICRSPTVEAMLKHLKPELTISSAGLVGLEGHDMEPTARAVASENGLQCGVHMARKLTGEMCRDCDLILVMESRQKDRLSERFPEASGKTFLLTQWNGKNDIPDPYKRGRDAFERIYPMMQAAAEAWALKL</sequence>
<organism evidence="8 9">
    <name type="scientific">Alcanivorax nanhaiticus</name>
    <dbReference type="NCBI Taxonomy" id="1177154"/>
    <lineage>
        <taxon>Bacteria</taxon>
        <taxon>Pseudomonadati</taxon>
        <taxon>Pseudomonadota</taxon>
        <taxon>Gammaproteobacteria</taxon>
        <taxon>Oceanospirillales</taxon>
        <taxon>Alcanivoracaceae</taxon>
        <taxon>Alcanivorax</taxon>
    </lineage>
</organism>
<dbReference type="OrthoDB" id="9784339at2"/>
<protein>
    <recommendedName>
        <fullName evidence="2">protein-tyrosine-phosphatase</fullName>
        <ecNumber evidence="2">3.1.3.48</ecNumber>
    </recommendedName>
</protein>
<dbReference type="PANTHER" id="PTHR11717:SF31">
    <property type="entry name" value="LOW MOLECULAR WEIGHT PROTEIN-TYROSINE-PHOSPHATASE ETP-RELATED"/>
    <property type="match status" value="1"/>
</dbReference>